<dbReference type="InterPro" id="IPR012340">
    <property type="entry name" value="NA-bd_OB-fold"/>
</dbReference>
<proteinExistence type="predicted"/>
<feature type="transmembrane region" description="Helical" evidence="1">
    <location>
        <begin position="53"/>
        <end position="72"/>
    </location>
</feature>
<keyword evidence="1" id="KW-0472">Membrane</keyword>
<organism evidence="2 3">
    <name type="scientific">Isoptericola peretonis</name>
    <dbReference type="NCBI Taxonomy" id="2918523"/>
    <lineage>
        <taxon>Bacteria</taxon>
        <taxon>Bacillati</taxon>
        <taxon>Actinomycetota</taxon>
        <taxon>Actinomycetes</taxon>
        <taxon>Micrococcales</taxon>
        <taxon>Promicromonosporaceae</taxon>
        <taxon>Isoptericola</taxon>
    </lineage>
</organism>
<dbReference type="EMBL" id="JALQCY010000003">
    <property type="protein sequence ID" value="MCK9794493.1"/>
    <property type="molecule type" value="Genomic_DNA"/>
</dbReference>
<name>A0ABT0J4U7_9MICO</name>
<dbReference type="RefSeq" id="WP_416344332.1">
    <property type="nucleotide sequence ID" value="NZ_JALQCY010000003.1"/>
</dbReference>
<dbReference type="Proteomes" id="UP001651050">
    <property type="component" value="Unassembled WGS sequence"/>
</dbReference>
<evidence type="ECO:0000313" key="3">
    <source>
        <dbReference type="Proteomes" id="UP001651050"/>
    </source>
</evidence>
<gene>
    <name evidence="2" type="ORF">M1843_12125</name>
</gene>
<sequence>MTSPSHDPHIFVTLTSGDRVLVFVLIGSAGMLLLLVSLLVGDLVDLGDGALSGTSLGVGAVVFGAVGTIVVANDLAPWIAYVASAVVGVLAVVLAQVLVRRLASSDDGVAVSLVGAHGTATTDVTAASGEVSLDVPSELERRLARSDEPIAAGSRVVVLEHSGSTVRVGPHTR</sequence>
<feature type="transmembrane region" description="Helical" evidence="1">
    <location>
        <begin position="78"/>
        <end position="99"/>
    </location>
</feature>
<feature type="transmembrane region" description="Helical" evidence="1">
    <location>
        <begin position="20"/>
        <end position="41"/>
    </location>
</feature>
<keyword evidence="1" id="KW-0812">Transmembrane</keyword>
<evidence type="ECO:0000256" key="1">
    <source>
        <dbReference type="SAM" id="Phobius"/>
    </source>
</evidence>
<keyword evidence="3" id="KW-1185">Reference proteome</keyword>
<evidence type="ECO:0000313" key="2">
    <source>
        <dbReference type="EMBL" id="MCK9794493.1"/>
    </source>
</evidence>
<keyword evidence="1" id="KW-1133">Transmembrane helix</keyword>
<dbReference type="Gene3D" id="2.40.50.140">
    <property type="entry name" value="Nucleic acid-binding proteins"/>
    <property type="match status" value="1"/>
</dbReference>
<comment type="caution">
    <text evidence="2">The sequence shown here is derived from an EMBL/GenBank/DDBJ whole genome shotgun (WGS) entry which is preliminary data.</text>
</comment>
<protein>
    <submittedName>
        <fullName evidence="2">NfeD family protein</fullName>
    </submittedName>
</protein>
<accession>A0ABT0J4U7</accession>
<reference evidence="2 3" key="1">
    <citation type="submission" date="2022-02" db="EMBL/GenBank/DDBJ databases">
        <title>The car tank lid bacteriome: a reservoir of bacteria with potential in bioremediation of fuel.</title>
        <authorList>
            <person name="Vidal-Verdu A."/>
            <person name="Gomez-Martinez D."/>
            <person name="Latorre-Perez A."/>
            <person name="Pereto J."/>
            <person name="Porcar M."/>
        </authorList>
    </citation>
    <scope>NUCLEOTIDE SEQUENCE [LARGE SCALE GENOMIC DNA]</scope>
    <source>
        <strain evidence="2 3">4D.3</strain>
    </source>
</reference>